<accession>A0ABX8A5V6</accession>
<evidence type="ECO:0000256" key="1">
    <source>
        <dbReference type="SAM" id="Phobius"/>
    </source>
</evidence>
<keyword evidence="1" id="KW-0472">Membrane</keyword>
<organism evidence="2 3">
    <name type="scientific">Tardiphaga alba</name>
    <dbReference type="NCBI Taxonomy" id="340268"/>
    <lineage>
        <taxon>Bacteria</taxon>
        <taxon>Pseudomonadati</taxon>
        <taxon>Pseudomonadota</taxon>
        <taxon>Alphaproteobacteria</taxon>
        <taxon>Hyphomicrobiales</taxon>
        <taxon>Nitrobacteraceae</taxon>
        <taxon>Tardiphaga</taxon>
    </lineage>
</organism>
<dbReference type="PANTHER" id="PTHR34219:SF6">
    <property type="entry name" value="BLR3280 PROTEIN"/>
    <property type="match status" value="1"/>
</dbReference>
<feature type="transmembrane region" description="Helical" evidence="1">
    <location>
        <begin position="455"/>
        <end position="479"/>
    </location>
</feature>
<dbReference type="PANTHER" id="PTHR34219">
    <property type="entry name" value="IRON-REGULATED INNER MEMBRANE PROTEIN-RELATED"/>
    <property type="match status" value="1"/>
</dbReference>
<dbReference type="EMBL" id="CP036498">
    <property type="protein sequence ID" value="QUS37780.1"/>
    <property type="molecule type" value="Genomic_DNA"/>
</dbReference>
<keyword evidence="1" id="KW-1133">Transmembrane helix</keyword>
<dbReference type="InterPro" id="IPR005625">
    <property type="entry name" value="PepSY-ass_TM"/>
</dbReference>
<dbReference type="Pfam" id="PF03929">
    <property type="entry name" value="PepSY_TM"/>
    <property type="match status" value="1"/>
</dbReference>
<evidence type="ECO:0000313" key="2">
    <source>
        <dbReference type="EMBL" id="QUS37780.1"/>
    </source>
</evidence>
<proteinExistence type="predicted"/>
<gene>
    <name evidence="2" type="ORF">RPMA_02020</name>
</gene>
<sequence length="481" mass="54822">MARGLKRKLRQWLYLTHRWIGIVTCLFFAMWFISGVVMMYVAFPGLSDKERLAALPEIAWEKARLSPDDAMKAAGITRYPRDLRLMMLDGEPVYRLSDWSGKRQTISAIDGHAIAGISEQQALAIASHHPASKSPRFEEMIDRDQWSVVARYDVLRPFYLVNLGDDAGTKLYVSSRTGEVALDTTHHERVWNWLGAIPHWIYPTILRQDQSLWRSVVLWISGICLIVGITGIWIGILRVRLKRRYSGGTVSPYRGWMKWHHITGLIAGLFVLTWMFSGWMSLDPGRYFADRGGMREALQRYAGHDAPTIAAQLPPTPVGAVEVRFVWFDGMPLMILAARDGTLTPTDAATGAIAPLQPDRLWKAASHLEPQARLTERQVLSDYDAYWYANHRTRELPVLRAVFDDAHGTWFHISPLTGEVLGRSDANRRTYRWLYNGLHSFDIQLLLKYRPAWDIVVILLSILGTIVSVSGVVVGWRYLKR</sequence>
<reference evidence="2 3" key="1">
    <citation type="submission" date="2019-02" db="EMBL/GenBank/DDBJ databases">
        <title>Emended description of the genus Rhodopseudomonas and description of Rhodopseudomonas albus sp. nov., a non-phototrophic, heavy-metal-tolerant bacterium isolated from garden soil.</title>
        <authorList>
            <person name="Bao Z."/>
            <person name="Cao W.W."/>
            <person name="Sato Y."/>
            <person name="Nishizawa T."/>
            <person name="Zhao J."/>
            <person name="Guo Y."/>
            <person name="Ohta H."/>
        </authorList>
    </citation>
    <scope>NUCLEOTIDE SEQUENCE [LARGE SCALE GENOMIC DNA]</scope>
    <source>
        <strain evidence="2 3">SK50-23</strain>
    </source>
</reference>
<feature type="transmembrane region" description="Helical" evidence="1">
    <location>
        <begin position="262"/>
        <end position="282"/>
    </location>
</feature>
<keyword evidence="1" id="KW-0812">Transmembrane</keyword>
<name>A0ABX8A5V6_9BRAD</name>
<feature type="transmembrane region" description="Helical" evidence="1">
    <location>
        <begin position="216"/>
        <end position="241"/>
    </location>
</feature>
<feature type="transmembrane region" description="Helical" evidence="1">
    <location>
        <begin position="20"/>
        <end position="43"/>
    </location>
</feature>
<dbReference type="RefSeq" id="WP_211911299.1">
    <property type="nucleotide sequence ID" value="NZ_CP036498.1"/>
</dbReference>
<dbReference type="Proteomes" id="UP000682843">
    <property type="component" value="Chromosome"/>
</dbReference>
<protein>
    <submittedName>
        <fullName evidence="2">PepSY domain-containing protein</fullName>
    </submittedName>
</protein>
<evidence type="ECO:0000313" key="3">
    <source>
        <dbReference type="Proteomes" id="UP000682843"/>
    </source>
</evidence>
<keyword evidence="3" id="KW-1185">Reference proteome</keyword>